<evidence type="ECO:0000313" key="2">
    <source>
        <dbReference type="Proteomes" id="UP000325945"/>
    </source>
</evidence>
<gene>
    <name evidence="1" type="ORF">BDV39DRAFT_30177</name>
</gene>
<reference evidence="2" key="1">
    <citation type="submission" date="2019-04" db="EMBL/GenBank/DDBJ databases">
        <title>Friends and foes A comparative genomics studyof 23 Aspergillus species from section Flavi.</title>
        <authorList>
            <consortium name="DOE Joint Genome Institute"/>
            <person name="Kjaerbolling I."/>
            <person name="Vesth T."/>
            <person name="Frisvad J.C."/>
            <person name="Nybo J.L."/>
            <person name="Theobald S."/>
            <person name="Kildgaard S."/>
            <person name="Isbrandt T."/>
            <person name="Kuo A."/>
            <person name="Sato A."/>
            <person name="Lyhne E.K."/>
            <person name="Kogle M.E."/>
            <person name="Wiebenga A."/>
            <person name="Kun R.S."/>
            <person name="Lubbers R.J."/>
            <person name="Makela M.R."/>
            <person name="Barry K."/>
            <person name="Chovatia M."/>
            <person name="Clum A."/>
            <person name="Daum C."/>
            <person name="Haridas S."/>
            <person name="He G."/>
            <person name="LaButti K."/>
            <person name="Lipzen A."/>
            <person name="Mondo S."/>
            <person name="Riley R."/>
            <person name="Salamov A."/>
            <person name="Simmons B.A."/>
            <person name="Magnuson J.K."/>
            <person name="Henrissat B."/>
            <person name="Mortensen U.H."/>
            <person name="Larsen T.O."/>
            <person name="Devries R.P."/>
            <person name="Grigoriev I.V."/>
            <person name="Machida M."/>
            <person name="Baker S.E."/>
            <person name="Andersen M.R."/>
        </authorList>
    </citation>
    <scope>NUCLEOTIDE SEQUENCE [LARGE SCALE GENOMIC DNA]</scope>
    <source>
        <strain evidence="2">CBS 130017</strain>
    </source>
</reference>
<evidence type="ECO:0000313" key="1">
    <source>
        <dbReference type="EMBL" id="KAE8320879.1"/>
    </source>
</evidence>
<sequence length="56" mass="6491">MYRYVYAVMGNRNVYICNGIMPPTLLVSNKPRLSHVTPNVKNNQSIMLWKHQPNST</sequence>
<dbReference type="EMBL" id="ML741893">
    <property type="protein sequence ID" value="KAE8320879.1"/>
    <property type="molecule type" value="Genomic_DNA"/>
</dbReference>
<dbReference type="Proteomes" id="UP000325945">
    <property type="component" value="Unassembled WGS sequence"/>
</dbReference>
<proteinExistence type="predicted"/>
<name>A0A5N6WM78_9EURO</name>
<organism evidence="1 2">
    <name type="scientific">Aspergillus sergii</name>
    <dbReference type="NCBI Taxonomy" id="1034303"/>
    <lineage>
        <taxon>Eukaryota</taxon>
        <taxon>Fungi</taxon>
        <taxon>Dikarya</taxon>
        <taxon>Ascomycota</taxon>
        <taxon>Pezizomycotina</taxon>
        <taxon>Eurotiomycetes</taxon>
        <taxon>Eurotiomycetidae</taxon>
        <taxon>Eurotiales</taxon>
        <taxon>Aspergillaceae</taxon>
        <taxon>Aspergillus</taxon>
        <taxon>Aspergillus subgen. Circumdati</taxon>
    </lineage>
</organism>
<protein>
    <submittedName>
        <fullName evidence="1">Uncharacterized protein</fullName>
    </submittedName>
</protein>
<accession>A0A5N6WM78</accession>
<dbReference type="AlphaFoldDB" id="A0A5N6WM78"/>
<keyword evidence="2" id="KW-1185">Reference proteome</keyword>